<sequence>MVTSTPSLSVSERHALADLLAEVGPGAPTCCEGWTTAHLAAHLVIRDRRPDSAPGAVLGGPFGAWTARLLERTRLERDYADLVRDVRSGPPRWSPTAWPAVDRLVNTAEMAVHHEDVRRAQPGWEPRVLPRSAQDQLWGAVPFLARAGRADHPGGLLFRRTDVEGVEKLVKKGDTVTSVAGEPMELLFWAGGRDAARVTVTPPT</sequence>
<dbReference type="InterPro" id="IPR017517">
    <property type="entry name" value="Maleyloyr_isom"/>
</dbReference>
<protein>
    <submittedName>
        <fullName evidence="1">TIGR03085 family protein</fullName>
    </submittedName>
</protein>
<dbReference type="EMBL" id="JAAGWK010000009">
    <property type="protein sequence ID" value="NEL53387.1"/>
    <property type="molecule type" value="Genomic_DNA"/>
</dbReference>
<dbReference type="NCBIfam" id="TIGR03083">
    <property type="entry name" value="maleylpyruvate isomerase family mycothiol-dependent enzyme"/>
    <property type="match status" value="1"/>
</dbReference>
<proteinExistence type="predicted"/>
<evidence type="ECO:0000313" key="1">
    <source>
        <dbReference type="EMBL" id="NEL53387.1"/>
    </source>
</evidence>
<reference evidence="1 2" key="1">
    <citation type="submission" date="2020-02" db="EMBL/GenBank/DDBJ databases">
        <title>The whole genome sequence of CPCC 205119.</title>
        <authorList>
            <person name="Jiang Z."/>
        </authorList>
    </citation>
    <scope>NUCLEOTIDE SEQUENCE [LARGE SCALE GENOMIC DNA]</scope>
    <source>
        <strain evidence="1 2">CPCC 205119</strain>
    </source>
</reference>
<comment type="caution">
    <text evidence="1">The sequence shown here is derived from an EMBL/GenBank/DDBJ whole genome shotgun (WGS) entry which is preliminary data.</text>
</comment>
<organism evidence="1 2">
    <name type="scientific">Goekera deserti</name>
    <dbReference type="NCBI Taxonomy" id="2497753"/>
    <lineage>
        <taxon>Bacteria</taxon>
        <taxon>Bacillati</taxon>
        <taxon>Actinomycetota</taxon>
        <taxon>Actinomycetes</taxon>
        <taxon>Geodermatophilales</taxon>
        <taxon>Geodermatophilaceae</taxon>
        <taxon>Goekera</taxon>
    </lineage>
</organism>
<name>A0A7K3WAN3_9ACTN</name>
<dbReference type="AlphaFoldDB" id="A0A7K3WAN3"/>
<keyword evidence="2" id="KW-1185">Reference proteome</keyword>
<dbReference type="SUPFAM" id="SSF109854">
    <property type="entry name" value="DinB/YfiT-like putative metalloenzymes"/>
    <property type="match status" value="1"/>
</dbReference>
<gene>
    <name evidence="1" type="ORF">G1H19_05105</name>
</gene>
<dbReference type="InterPro" id="IPR034660">
    <property type="entry name" value="DinB/YfiT-like"/>
</dbReference>
<evidence type="ECO:0000313" key="2">
    <source>
        <dbReference type="Proteomes" id="UP000470470"/>
    </source>
</evidence>
<dbReference type="InterPro" id="IPR017519">
    <property type="entry name" value="CHP03085"/>
</dbReference>
<dbReference type="NCBIfam" id="TIGR03085">
    <property type="entry name" value="TIGR03085 family metal-binding protein"/>
    <property type="match status" value="1"/>
</dbReference>
<dbReference type="Proteomes" id="UP000470470">
    <property type="component" value="Unassembled WGS sequence"/>
</dbReference>
<accession>A0A7K3WAN3</accession>